<dbReference type="Proteomes" id="UP001595841">
    <property type="component" value="Unassembled WGS sequence"/>
</dbReference>
<dbReference type="RefSeq" id="WP_379762389.1">
    <property type="nucleotide sequence ID" value="NZ_JBHSCL010000003.1"/>
</dbReference>
<comment type="caution">
    <text evidence="1">The sequence shown here is derived from an EMBL/GenBank/DDBJ whole genome shotgun (WGS) entry which is preliminary data.</text>
</comment>
<evidence type="ECO:0000313" key="1">
    <source>
        <dbReference type="EMBL" id="MFC4218999.1"/>
    </source>
</evidence>
<accession>A0ABV8PFN1</accession>
<protein>
    <submittedName>
        <fullName evidence="1">Uncharacterized protein</fullName>
    </submittedName>
</protein>
<dbReference type="EMBL" id="JBHSCL010000003">
    <property type="protein sequence ID" value="MFC4218999.1"/>
    <property type="molecule type" value="Genomic_DNA"/>
</dbReference>
<name>A0ABV8PFN1_9FLAO</name>
<proteinExistence type="predicted"/>
<sequence length="136" mass="15120">MKSIKEQLVEQLSGKCVHFNGISNKVCAEGVRYEDVRDESQRPFRFPCLKRHHGGNCLLKKFPSPEQVERQAMEIVEIQKRAMNSVALVKDHIERTGKSKGNIDCPGCGGTLKYSAAEINGHISASCPSCSMGWIE</sequence>
<evidence type="ECO:0000313" key="2">
    <source>
        <dbReference type="Proteomes" id="UP001595841"/>
    </source>
</evidence>
<keyword evidence="2" id="KW-1185">Reference proteome</keyword>
<gene>
    <name evidence="1" type="ORF">ACFOWS_02575</name>
</gene>
<reference evidence="2" key="1">
    <citation type="journal article" date="2019" name="Int. J. Syst. Evol. Microbiol.">
        <title>The Global Catalogue of Microorganisms (GCM) 10K type strain sequencing project: providing services to taxonomists for standard genome sequencing and annotation.</title>
        <authorList>
            <consortium name="The Broad Institute Genomics Platform"/>
            <consortium name="The Broad Institute Genome Sequencing Center for Infectious Disease"/>
            <person name="Wu L."/>
            <person name="Ma J."/>
        </authorList>
    </citation>
    <scope>NUCLEOTIDE SEQUENCE [LARGE SCALE GENOMIC DNA]</scope>
    <source>
        <strain evidence="2">CGMCC 1.15774</strain>
    </source>
</reference>
<organism evidence="1 2">
    <name type="scientific">Flagellimonas marina</name>
    <dbReference type="NCBI Taxonomy" id="1775168"/>
    <lineage>
        <taxon>Bacteria</taxon>
        <taxon>Pseudomonadati</taxon>
        <taxon>Bacteroidota</taxon>
        <taxon>Flavobacteriia</taxon>
        <taxon>Flavobacteriales</taxon>
        <taxon>Flavobacteriaceae</taxon>
        <taxon>Flagellimonas</taxon>
    </lineage>
</organism>